<feature type="domain" description="SWIM-type" evidence="2">
    <location>
        <begin position="53"/>
        <end position="89"/>
    </location>
</feature>
<evidence type="ECO:0000313" key="4">
    <source>
        <dbReference type="Proteomes" id="UP000823847"/>
    </source>
</evidence>
<evidence type="ECO:0000256" key="1">
    <source>
        <dbReference type="PROSITE-ProRule" id="PRU00325"/>
    </source>
</evidence>
<proteinExistence type="predicted"/>
<sequence>MKLLLDCFEQQVDGISLKEGYESFKKGGVLEFKNLGGGDYEAVVDAFSSTNLVRLHVEGNEMSDCSCDCAFLRRGSICPHIVATLFYLQKDLFDDDEGIMPKKPAKPKRPSPAKQFRDLLKTISHEELKKFMQEVSYSYPNIRDSFISRYAHHLYPEYKETYTERVQALIKKYANPYGFVDYVESSPLSRSIRDLIGESSVSFERGNIQKGIYILEAIVEEMTKTLRHADDGKERMSESISLAFEQLSIFANSNLKEPVHKELFEWLLKLFDEGTLKHRMWHYDVIVIATDMIKNDAEKERVRASLNKIKPKGEQWDWNYQQIQNLTARLIKKTEGPEEAARYIENHASNPEFRNLLIKEAVDREDYAKAEQLAIDGIREDERRLPELVVFWRHYLLEIYQLSKNTEQIIQVARQLLIHSDIFFFPREIQSLRSGKKISYTEQTYYQLLKSHVPREQWPEFLERLVEDLSKQDWGKDFDRTTQIYIWEQQWDKLFMLLQKNPNFFQIKSKIPYLKDKYAPKLALLCKDLALKYIANNKGRESNHFTCEHIQLIDQLGERAMAMDLIKELKATYRTRKSLVKMLEQLEESLLSSQPDCKN</sequence>
<reference evidence="3" key="1">
    <citation type="journal article" date="2021" name="PeerJ">
        <title>Extensive microbial diversity within the chicken gut microbiome revealed by metagenomics and culture.</title>
        <authorList>
            <person name="Gilroy R."/>
            <person name="Ravi A."/>
            <person name="Getino M."/>
            <person name="Pursley I."/>
            <person name="Horton D.L."/>
            <person name="Alikhan N.F."/>
            <person name="Baker D."/>
            <person name="Gharbi K."/>
            <person name="Hall N."/>
            <person name="Watson M."/>
            <person name="Adriaenssens E.M."/>
            <person name="Foster-Nyarko E."/>
            <person name="Jarju S."/>
            <person name="Secka A."/>
            <person name="Antonio M."/>
            <person name="Oren A."/>
            <person name="Chaudhuri R.R."/>
            <person name="La Ragione R."/>
            <person name="Hildebrand F."/>
            <person name="Pallen M.J."/>
        </authorList>
    </citation>
    <scope>NUCLEOTIDE SEQUENCE</scope>
    <source>
        <strain evidence="3">ChiHecec2B26-12326</strain>
    </source>
</reference>
<dbReference type="Proteomes" id="UP000823847">
    <property type="component" value="Unassembled WGS sequence"/>
</dbReference>
<evidence type="ECO:0000259" key="2">
    <source>
        <dbReference type="PROSITE" id="PS50966"/>
    </source>
</evidence>
<dbReference type="GO" id="GO:0008270">
    <property type="term" value="F:zinc ion binding"/>
    <property type="evidence" value="ECO:0007669"/>
    <property type="project" value="UniProtKB-KW"/>
</dbReference>
<protein>
    <recommendedName>
        <fullName evidence="2">SWIM-type domain-containing protein</fullName>
    </recommendedName>
</protein>
<organism evidence="3 4">
    <name type="scientific">Candidatus Parabacteroides intestinigallinarum</name>
    <dbReference type="NCBI Taxonomy" id="2838722"/>
    <lineage>
        <taxon>Bacteria</taxon>
        <taxon>Pseudomonadati</taxon>
        <taxon>Bacteroidota</taxon>
        <taxon>Bacteroidia</taxon>
        <taxon>Bacteroidales</taxon>
        <taxon>Tannerellaceae</taxon>
        <taxon>Parabacteroides</taxon>
    </lineage>
</organism>
<accession>A0A9D2BPH7</accession>
<evidence type="ECO:0000313" key="3">
    <source>
        <dbReference type="EMBL" id="HIX85690.1"/>
    </source>
</evidence>
<reference evidence="3" key="2">
    <citation type="submission" date="2021-04" db="EMBL/GenBank/DDBJ databases">
        <authorList>
            <person name="Gilroy R."/>
        </authorList>
    </citation>
    <scope>NUCLEOTIDE SEQUENCE</scope>
    <source>
        <strain evidence="3">ChiHecec2B26-12326</strain>
    </source>
</reference>
<dbReference type="PROSITE" id="PS50966">
    <property type="entry name" value="ZF_SWIM"/>
    <property type="match status" value="1"/>
</dbReference>
<name>A0A9D2BPH7_9BACT</name>
<keyword evidence="1" id="KW-0479">Metal-binding</keyword>
<gene>
    <name evidence="3" type="ORF">H9848_03645</name>
</gene>
<comment type="caution">
    <text evidence="3">The sequence shown here is derived from an EMBL/GenBank/DDBJ whole genome shotgun (WGS) entry which is preliminary data.</text>
</comment>
<keyword evidence="1" id="KW-0862">Zinc</keyword>
<dbReference type="EMBL" id="DXEN01000021">
    <property type="protein sequence ID" value="HIX85690.1"/>
    <property type="molecule type" value="Genomic_DNA"/>
</dbReference>
<dbReference type="AlphaFoldDB" id="A0A9D2BPH7"/>
<dbReference type="InterPro" id="IPR007527">
    <property type="entry name" value="Znf_SWIM"/>
</dbReference>
<keyword evidence="1" id="KW-0863">Zinc-finger</keyword>